<dbReference type="AlphaFoldDB" id="A0A8J6PFH3"/>
<evidence type="ECO:0000313" key="2">
    <source>
        <dbReference type="Proteomes" id="UP000632659"/>
    </source>
</evidence>
<sequence>MIASGTKKFPLVEEGIHTAVCNWIIGLGMQHNDKFNTSQLKVLIGWQLLDEEVEVNGEMLPRQISRTFSLSLSEKSLLRPFLKGWRGKDFTPEEINAFPVESLLGKGAQIQVIHNTGTNGTYASVENALPLPKGVKIPKVETKYFDFDEPATYAVFDSLPKYLRNQIYEAENFCDLGIDYDPDQDDQERTVPSVNTPKQSFNMADYEEVC</sequence>
<dbReference type="EMBL" id="JACRTL010000005">
    <property type="protein sequence ID" value="MBC8611386.1"/>
    <property type="molecule type" value="Genomic_DNA"/>
</dbReference>
<comment type="caution">
    <text evidence="1">The sequence shown here is derived from an EMBL/GenBank/DDBJ whole genome shotgun (WGS) entry which is preliminary data.</text>
</comment>
<dbReference type="InterPro" id="IPR059222">
    <property type="entry name" value="NGO0469-like"/>
</dbReference>
<gene>
    <name evidence="1" type="ORF">H8702_09765</name>
</gene>
<evidence type="ECO:0000313" key="1">
    <source>
        <dbReference type="EMBL" id="MBC8611386.1"/>
    </source>
</evidence>
<reference evidence="1" key="1">
    <citation type="submission" date="2020-08" db="EMBL/GenBank/DDBJ databases">
        <title>Genome public.</title>
        <authorList>
            <person name="Liu C."/>
            <person name="Sun Q."/>
        </authorList>
    </citation>
    <scope>NUCLEOTIDE SEQUENCE</scope>
    <source>
        <strain evidence="1">NSJ-15</strain>
    </source>
</reference>
<dbReference type="NCBIfam" id="NF046043">
    <property type="entry name" value="rep_init_NGO0469"/>
    <property type="match status" value="1"/>
</dbReference>
<keyword evidence="2" id="KW-1185">Reference proteome</keyword>
<name>A0A8J6PFH3_9FIRM</name>
<protein>
    <submittedName>
        <fullName evidence="1">Uncharacterized protein</fullName>
    </submittedName>
</protein>
<dbReference type="Proteomes" id="UP000632659">
    <property type="component" value="Unassembled WGS sequence"/>
</dbReference>
<proteinExistence type="predicted"/>
<organism evidence="1 2">
    <name type="scientific">Massiliimalia timonensis</name>
    <dbReference type="NCBI Taxonomy" id="1987501"/>
    <lineage>
        <taxon>Bacteria</taxon>
        <taxon>Bacillati</taxon>
        <taxon>Bacillota</taxon>
        <taxon>Clostridia</taxon>
        <taxon>Eubacteriales</taxon>
        <taxon>Oscillospiraceae</taxon>
        <taxon>Massiliimalia</taxon>
    </lineage>
</organism>
<accession>A0A8J6PFH3</accession>
<dbReference type="RefSeq" id="WP_187536609.1">
    <property type="nucleotide sequence ID" value="NZ_JACRTL010000005.1"/>
</dbReference>